<accession>A0AAE1BSJ0</accession>
<proteinExistence type="predicted"/>
<evidence type="ECO:0000313" key="3">
    <source>
        <dbReference type="Proteomes" id="UP001286313"/>
    </source>
</evidence>
<protein>
    <submittedName>
        <fullName evidence="2">Uncharacterized protein</fullName>
    </submittedName>
</protein>
<organism evidence="2 3">
    <name type="scientific">Petrolisthes cinctipes</name>
    <name type="common">Flat porcelain crab</name>
    <dbReference type="NCBI Taxonomy" id="88211"/>
    <lineage>
        <taxon>Eukaryota</taxon>
        <taxon>Metazoa</taxon>
        <taxon>Ecdysozoa</taxon>
        <taxon>Arthropoda</taxon>
        <taxon>Crustacea</taxon>
        <taxon>Multicrustacea</taxon>
        <taxon>Malacostraca</taxon>
        <taxon>Eumalacostraca</taxon>
        <taxon>Eucarida</taxon>
        <taxon>Decapoda</taxon>
        <taxon>Pleocyemata</taxon>
        <taxon>Anomura</taxon>
        <taxon>Galatheoidea</taxon>
        <taxon>Porcellanidae</taxon>
        <taxon>Petrolisthes</taxon>
    </lineage>
</organism>
<evidence type="ECO:0000256" key="1">
    <source>
        <dbReference type="SAM" id="MobiDB-lite"/>
    </source>
</evidence>
<reference evidence="2" key="1">
    <citation type="submission" date="2023-10" db="EMBL/GenBank/DDBJ databases">
        <title>Genome assemblies of two species of porcelain crab, Petrolisthes cinctipes and Petrolisthes manimaculis (Anomura: Porcellanidae).</title>
        <authorList>
            <person name="Angst P."/>
        </authorList>
    </citation>
    <scope>NUCLEOTIDE SEQUENCE</scope>
    <source>
        <strain evidence="2">PB745_01</strain>
        <tissue evidence="2">Gill</tissue>
    </source>
</reference>
<dbReference type="AlphaFoldDB" id="A0AAE1BSJ0"/>
<comment type="caution">
    <text evidence="2">The sequence shown here is derived from an EMBL/GenBank/DDBJ whole genome shotgun (WGS) entry which is preliminary data.</text>
</comment>
<gene>
    <name evidence="2" type="ORF">Pcinc_037437</name>
</gene>
<keyword evidence="3" id="KW-1185">Reference proteome</keyword>
<name>A0AAE1BSJ0_PETCI</name>
<feature type="compositionally biased region" description="Basic and acidic residues" evidence="1">
    <location>
        <begin position="97"/>
        <end position="107"/>
    </location>
</feature>
<feature type="region of interest" description="Disordered" evidence="1">
    <location>
        <begin position="76"/>
        <end position="107"/>
    </location>
</feature>
<dbReference type="EMBL" id="JAWQEG010005951">
    <property type="protein sequence ID" value="KAK3856221.1"/>
    <property type="molecule type" value="Genomic_DNA"/>
</dbReference>
<dbReference type="Proteomes" id="UP001286313">
    <property type="component" value="Unassembled WGS sequence"/>
</dbReference>
<sequence length="107" mass="11861">MIRVSKSHLRHILPPPKRTTAKIIKETPLIRIIPHVARTRPEPSMSDKGTALILGRMRVDRRTGSFLSTHELMDSKTGRNHSYHHATSYNGGGGEGEVVRVDGESGL</sequence>
<evidence type="ECO:0000313" key="2">
    <source>
        <dbReference type="EMBL" id="KAK3856221.1"/>
    </source>
</evidence>